<organism evidence="2 3">
    <name type="scientific">Synaphobranchus kaupii</name>
    <name type="common">Kaup's arrowtooth eel</name>
    <dbReference type="NCBI Taxonomy" id="118154"/>
    <lineage>
        <taxon>Eukaryota</taxon>
        <taxon>Metazoa</taxon>
        <taxon>Chordata</taxon>
        <taxon>Craniata</taxon>
        <taxon>Vertebrata</taxon>
        <taxon>Euteleostomi</taxon>
        <taxon>Actinopterygii</taxon>
        <taxon>Neopterygii</taxon>
        <taxon>Teleostei</taxon>
        <taxon>Anguilliformes</taxon>
        <taxon>Synaphobranchidae</taxon>
        <taxon>Synaphobranchus</taxon>
    </lineage>
</organism>
<dbReference type="PANTHER" id="PTHR31751:SF7">
    <property type="entry name" value="THAP-TYPE DOMAIN-CONTAINING PROTEIN"/>
    <property type="match status" value="1"/>
</dbReference>
<gene>
    <name evidence="2" type="ORF">SKAU_G00403690</name>
</gene>
<feature type="region of interest" description="Disordered" evidence="1">
    <location>
        <begin position="178"/>
        <end position="209"/>
    </location>
</feature>
<dbReference type="PANTHER" id="PTHR31751">
    <property type="entry name" value="SI:CH211-108C17.2-RELATED-RELATED"/>
    <property type="match status" value="1"/>
</dbReference>
<dbReference type="Proteomes" id="UP001152622">
    <property type="component" value="Chromosome 21"/>
</dbReference>
<dbReference type="AlphaFoldDB" id="A0A9Q1E9M3"/>
<proteinExistence type="predicted"/>
<reference evidence="2" key="1">
    <citation type="journal article" date="2023" name="Science">
        <title>Genome structures resolve the early diversification of teleost fishes.</title>
        <authorList>
            <person name="Parey E."/>
            <person name="Louis A."/>
            <person name="Montfort J."/>
            <person name="Bouchez O."/>
            <person name="Roques C."/>
            <person name="Iampietro C."/>
            <person name="Lluch J."/>
            <person name="Castinel A."/>
            <person name="Donnadieu C."/>
            <person name="Desvignes T."/>
            <person name="Floi Bucao C."/>
            <person name="Jouanno E."/>
            <person name="Wen M."/>
            <person name="Mejri S."/>
            <person name="Dirks R."/>
            <person name="Jansen H."/>
            <person name="Henkel C."/>
            <person name="Chen W.J."/>
            <person name="Zahm M."/>
            <person name="Cabau C."/>
            <person name="Klopp C."/>
            <person name="Thompson A.W."/>
            <person name="Robinson-Rechavi M."/>
            <person name="Braasch I."/>
            <person name="Lecointre G."/>
            <person name="Bobe J."/>
            <person name="Postlethwait J.H."/>
            <person name="Berthelot C."/>
            <person name="Roest Crollius H."/>
            <person name="Guiguen Y."/>
        </authorList>
    </citation>
    <scope>NUCLEOTIDE SEQUENCE</scope>
    <source>
        <strain evidence="2">WJC10195</strain>
    </source>
</reference>
<dbReference type="EMBL" id="JAINUF010000021">
    <property type="protein sequence ID" value="KAJ8334730.1"/>
    <property type="molecule type" value="Genomic_DNA"/>
</dbReference>
<comment type="caution">
    <text evidence="2">The sequence shown here is derived from an EMBL/GenBank/DDBJ whole genome shotgun (WGS) entry which is preliminary data.</text>
</comment>
<keyword evidence="3" id="KW-1185">Reference proteome</keyword>
<name>A0A9Q1E9M3_SYNKA</name>
<sequence length="228" mass="26505">MEREGFIQTFDTLRQEIHLTEDMWIGLLHHVTGQHTWALGSCQHGPLAERRDKQWIAKVSVAHQTLTGIILDARWLKKVHKYLSFRSTAELESFHNHILMYASKRFSFSPPVYEARTLLSGLDYNHHVHRPVKRKSDGSIEYCKLFNKKSRKWSLYPVKVVKDCRYITDLQTAILRQRLTSKGMPRTRTTRPDDPRQHGVLSGVPAPTTEELLQTQVSRRLGQSLPQQ</sequence>
<evidence type="ECO:0000313" key="3">
    <source>
        <dbReference type="Proteomes" id="UP001152622"/>
    </source>
</evidence>
<protein>
    <submittedName>
        <fullName evidence="2">Uncharacterized protein</fullName>
    </submittedName>
</protein>
<evidence type="ECO:0000256" key="1">
    <source>
        <dbReference type="SAM" id="MobiDB-lite"/>
    </source>
</evidence>
<evidence type="ECO:0000313" key="2">
    <source>
        <dbReference type="EMBL" id="KAJ8334730.1"/>
    </source>
</evidence>
<dbReference type="OrthoDB" id="6155112at2759"/>
<accession>A0A9Q1E9M3</accession>